<evidence type="ECO:0000256" key="7">
    <source>
        <dbReference type="ARBA" id="ARBA00022989"/>
    </source>
</evidence>
<evidence type="ECO:0000256" key="5">
    <source>
        <dbReference type="ARBA" id="ARBA00022692"/>
    </source>
</evidence>
<keyword evidence="6 10" id="KW-0184">Conjugation</keyword>
<dbReference type="PANTHER" id="PTHR31030:SF1">
    <property type="entry name" value="PLASMA MEMBRANE FUSION PROTEIN PRM1"/>
    <property type="match status" value="1"/>
</dbReference>
<comment type="similarity">
    <text evidence="3 10">Belongs to the PRM1 family.</text>
</comment>
<protein>
    <recommendedName>
        <fullName evidence="10">Plasma membrane fusion protein PRM1</fullName>
    </recommendedName>
</protein>
<feature type="transmembrane region" description="Helical" evidence="10">
    <location>
        <begin position="315"/>
        <end position="333"/>
    </location>
</feature>
<reference evidence="12" key="1">
    <citation type="journal article" date="2023" name="IMA Fungus">
        <title>Comparative genomic study of the Penicillium genus elucidates a diverse pangenome and 15 lateral gene transfer events.</title>
        <authorList>
            <person name="Petersen C."/>
            <person name="Sorensen T."/>
            <person name="Nielsen M.R."/>
            <person name="Sondergaard T.E."/>
            <person name="Sorensen J.L."/>
            <person name="Fitzpatrick D.A."/>
            <person name="Frisvad J.C."/>
            <person name="Nielsen K.L."/>
        </authorList>
    </citation>
    <scope>NUCLEOTIDE SEQUENCE</scope>
    <source>
        <strain evidence="12">IBT 17514</strain>
    </source>
</reference>
<reference evidence="12" key="2">
    <citation type="submission" date="2023-01" db="EMBL/GenBank/DDBJ databases">
        <authorList>
            <person name="Petersen C."/>
        </authorList>
    </citation>
    <scope>NUCLEOTIDE SEQUENCE</scope>
    <source>
        <strain evidence="12">IBT 17514</strain>
    </source>
</reference>
<keyword evidence="7 10" id="KW-1133">Transmembrane helix</keyword>
<evidence type="ECO:0000256" key="1">
    <source>
        <dbReference type="ARBA" id="ARBA00002512"/>
    </source>
</evidence>
<feature type="region of interest" description="Disordered" evidence="11">
    <location>
        <begin position="718"/>
        <end position="753"/>
    </location>
</feature>
<comment type="subcellular location">
    <subcellularLocation>
        <location evidence="2 10">Cell membrane</location>
        <topology evidence="2 10">Multi-pass membrane protein</topology>
    </subcellularLocation>
</comment>
<sequence length="753" mass="82895">MWFSRSKRSVFPLLPPYGAHNPQDGRIIPLHPDGLTPYLGLRARLSQVWINRWTILFLLILVRLILAVGTIRSDMASAKREALSACTSVESVGSAMASMPHYLAQGVNELVADSVTDAVAALVYMMDLAITATEELILFMVKMMYQTYLCLITLAVHVVVDVAVDLIEDVVSAVNETIQDVEKGIKDVVSTFETDLDDIIDDINDLGFSFPTLNLSSWLSDLDDWSIPSSITKDLNTLNSSIPSFSTVENITESIIEAPFEDVKKLLNSAFGSYKFDSSLLDVPGKKKLTFCNDNDGIDSFFDGVTDVVLLARKIFIIVLVIAAVLACILSAWQEIRRWRHMKERSQLVRREAHDPMDVVYIVSRPHTSAMGIRAASRFSNSRRQTLVRWAVAYATSLPALFVLALAVASLLACFFQWIIIHEISKDVPALSAEVGQFAEKVVASLQNASVEWADTANGYIEQVDSDINNNLLGWVNTTTTAINDTLNSFVDEVDGVINDTFGGTILEKPIEEIFNCLIGLKVKSIEEGLTWVHDHAHVNITLFPDDIFSKGANESISNGTDSFLSEVGDKTSNEISEVVVDALDILKAALKQETIIAACVFGLWVIILLMGFTRAMFLWWQRDKNRGEGGGHALDPVPNRPPPRTDAHGFDDVPLTAMPKATSGAGAAAPTYEASMAHTTVIHNNPFNDSNVIDEKQGSASRPGLRGRVNPFHDAHAIGDEKHGFAGERTAQQVHSESSWRMSKHVEYDTKS</sequence>
<organism evidence="12 13">
    <name type="scientific">Penicillium malachiteum</name>
    <dbReference type="NCBI Taxonomy" id="1324776"/>
    <lineage>
        <taxon>Eukaryota</taxon>
        <taxon>Fungi</taxon>
        <taxon>Dikarya</taxon>
        <taxon>Ascomycota</taxon>
        <taxon>Pezizomycotina</taxon>
        <taxon>Eurotiomycetes</taxon>
        <taxon>Eurotiomycetidae</taxon>
        <taxon>Eurotiales</taxon>
        <taxon>Aspergillaceae</taxon>
        <taxon>Penicillium</taxon>
    </lineage>
</organism>
<dbReference type="GO" id="GO:0005886">
    <property type="term" value="C:plasma membrane"/>
    <property type="evidence" value="ECO:0007669"/>
    <property type="project" value="UniProtKB-SubCell"/>
</dbReference>
<comment type="caution">
    <text evidence="12">The sequence shown here is derived from an EMBL/GenBank/DDBJ whole genome shotgun (WGS) entry which is preliminary data.</text>
</comment>
<feature type="region of interest" description="Disordered" evidence="11">
    <location>
        <begin position="630"/>
        <end position="650"/>
    </location>
</feature>
<feature type="transmembrane region" description="Helical" evidence="10">
    <location>
        <begin position="387"/>
        <end position="420"/>
    </location>
</feature>
<evidence type="ECO:0000256" key="10">
    <source>
        <dbReference type="RuleBase" id="RU366035"/>
    </source>
</evidence>
<evidence type="ECO:0000256" key="11">
    <source>
        <dbReference type="SAM" id="MobiDB-lite"/>
    </source>
</evidence>
<dbReference type="AlphaFoldDB" id="A0AAD6MYC6"/>
<evidence type="ECO:0000256" key="9">
    <source>
        <dbReference type="ARBA" id="ARBA00023180"/>
    </source>
</evidence>
<dbReference type="Proteomes" id="UP001215712">
    <property type="component" value="Unassembled WGS sequence"/>
</dbReference>
<evidence type="ECO:0000256" key="3">
    <source>
        <dbReference type="ARBA" id="ARBA00010780"/>
    </source>
</evidence>
<evidence type="ECO:0000256" key="6">
    <source>
        <dbReference type="ARBA" id="ARBA00022971"/>
    </source>
</evidence>
<dbReference type="EMBL" id="JAQJAN010000004">
    <property type="protein sequence ID" value="KAJ5732783.1"/>
    <property type="molecule type" value="Genomic_DNA"/>
</dbReference>
<comment type="caution">
    <text evidence="10">Lacks conserved residue(s) required for the propagation of feature annotation.</text>
</comment>
<feature type="region of interest" description="Disordered" evidence="11">
    <location>
        <begin position="688"/>
        <end position="707"/>
    </location>
</feature>
<feature type="compositionally biased region" description="Basic and acidic residues" evidence="11">
    <location>
        <begin position="718"/>
        <end position="727"/>
    </location>
</feature>
<keyword evidence="5 10" id="KW-0812">Transmembrane</keyword>
<evidence type="ECO:0000313" key="12">
    <source>
        <dbReference type="EMBL" id="KAJ5732783.1"/>
    </source>
</evidence>
<evidence type="ECO:0000256" key="4">
    <source>
        <dbReference type="ARBA" id="ARBA00022475"/>
    </source>
</evidence>
<keyword evidence="9" id="KW-0325">Glycoprotein</keyword>
<dbReference type="PANTHER" id="PTHR31030">
    <property type="entry name" value="PLASMA MEMBRANE FUSION PROTEIN PRM1"/>
    <property type="match status" value="1"/>
</dbReference>
<dbReference type="GO" id="GO:0043332">
    <property type="term" value="C:mating projection tip"/>
    <property type="evidence" value="ECO:0007669"/>
    <property type="project" value="UniProtKB-UniRule"/>
</dbReference>
<gene>
    <name evidence="12" type="ORF">N7493_004264</name>
</gene>
<keyword evidence="13" id="KW-1185">Reference proteome</keyword>
<keyword evidence="8 10" id="KW-0472">Membrane</keyword>
<feature type="transmembrane region" description="Helical" evidence="10">
    <location>
        <begin position="596"/>
        <end position="618"/>
    </location>
</feature>
<evidence type="ECO:0000256" key="2">
    <source>
        <dbReference type="ARBA" id="ARBA00004651"/>
    </source>
</evidence>
<dbReference type="InterPro" id="IPR026777">
    <property type="entry name" value="PRM1"/>
</dbReference>
<feature type="transmembrane region" description="Helical" evidence="10">
    <location>
        <begin position="53"/>
        <end position="71"/>
    </location>
</feature>
<proteinExistence type="inferred from homology"/>
<keyword evidence="4 10" id="KW-1003">Cell membrane</keyword>
<evidence type="ECO:0000313" key="13">
    <source>
        <dbReference type="Proteomes" id="UP001215712"/>
    </source>
</evidence>
<comment type="function">
    <text evidence="1 10">Involved in cell fusion during mating by stabilizing the plasma membrane fusion event.</text>
</comment>
<dbReference type="GO" id="GO:0032220">
    <property type="term" value="P:plasma membrane fusion involved in cytogamy"/>
    <property type="evidence" value="ECO:0007669"/>
    <property type="project" value="TreeGrafter"/>
</dbReference>
<accession>A0AAD6MYC6</accession>
<evidence type="ECO:0000256" key="8">
    <source>
        <dbReference type="ARBA" id="ARBA00023136"/>
    </source>
</evidence>
<name>A0AAD6MYC6_9EURO</name>
<feature type="compositionally biased region" description="Polar residues" evidence="11">
    <location>
        <begin position="731"/>
        <end position="742"/>
    </location>
</feature>